<accession>A0A0A8ZF18</accession>
<organism evidence="1">
    <name type="scientific">Arundo donax</name>
    <name type="common">Giant reed</name>
    <name type="synonym">Donax arundinaceus</name>
    <dbReference type="NCBI Taxonomy" id="35708"/>
    <lineage>
        <taxon>Eukaryota</taxon>
        <taxon>Viridiplantae</taxon>
        <taxon>Streptophyta</taxon>
        <taxon>Embryophyta</taxon>
        <taxon>Tracheophyta</taxon>
        <taxon>Spermatophyta</taxon>
        <taxon>Magnoliopsida</taxon>
        <taxon>Liliopsida</taxon>
        <taxon>Poales</taxon>
        <taxon>Poaceae</taxon>
        <taxon>PACMAD clade</taxon>
        <taxon>Arundinoideae</taxon>
        <taxon>Arundineae</taxon>
        <taxon>Arundo</taxon>
    </lineage>
</organism>
<name>A0A0A8ZF18_ARUDO</name>
<sequence>MMASSPAGLRGKKLSWETSVLSYPA</sequence>
<dbReference type="EMBL" id="GBRH01264433">
    <property type="protein sequence ID" value="JAD33462.1"/>
    <property type="molecule type" value="Transcribed_RNA"/>
</dbReference>
<reference evidence="1" key="2">
    <citation type="journal article" date="2015" name="Data Brief">
        <title>Shoot transcriptome of the giant reed, Arundo donax.</title>
        <authorList>
            <person name="Barrero R.A."/>
            <person name="Guerrero F.D."/>
            <person name="Moolhuijzen P."/>
            <person name="Goolsby J.A."/>
            <person name="Tidwell J."/>
            <person name="Bellgard S.E."/>
            <person name="Bellgard M.I."/>
        </authorList>
    </citation>
    <scope>NUCLEOTIDE SEQUENCE</scope>
    <source>
        <tissue evidence="1">Shoot tissue taken approximately 20 cm above the soil surface</tissue>
    </source>
</reference>
<evidence type="ECO:0000313" key="1">
    <source>
        <dbReference type="EMBL" id="JAD33462.1"/>
    </source>
</evidence>
<protein>
    <submittedName>
        <fullName evidence="1">Uncharacterized protein</fullName>
    </submittedName>
</protein>
<reference evidence="1" key="1">
    <citation type="submission" date="2014-09" db="EMBL/GenBank/DDBJ databases">
        <authorList>
            <person name="Magalhaes I.L.F."/>
            <person name="Oliveira U."/>
            <person name="Santos F.R."/>
            <person name="Vidigal T.H.D.A."/>
            <person name="Brescovit A.D."/>
            <person name="Santos A.J."/>
        </authorList>
    </citation>
    <scope>NUCLEOTIDE SEQUENCE</scope>
    <source>
        <tissue evidence="1">Shoot tissue taken approximately 20 cm above the soil surface</tissue>
    </source>
</reference>
<dbReference type="AlphaFoldDB" id="A0A0A8ZF18"/>
<proteinExistence type="predicted"/>